<dbReference type="Proteomes" id="UP001163321">
    <property type="component" value="Chromosome 12"/>
</dbReference>
<organism evidence="1 2">
    <name type="scientific">Peronosclerospora sorghi</name>
    <dbReference type="NCBI Taxonomy" id="230839"/>
    <lineage>
        <taxon>Eukaryota</taxon>
        <taxon>Sar</taxon>
        <taxon>Stramenopiles</taxon>
        <taxon>Oomycota</taxon>
        <taxon>Peronosporomycetes</taxon>
        <taxon>Peronosporales</taxon>
        <taxon>Peronosporaceae</taxon>
        <taxon>Peronosclerospora</taxon>
    </lineage>
</organism>
<name>A0ACC0WKC1_9STRA</name>
<proteinExistence type="predicted"/>
<protein>
    <submittedName>
        <fullName evidence="1">Uncharacterized protein</fullName>
    </submittedName>
</protein>
<evidence type="ECO:0000313" key="1">
    <source>
        <dbReference type="EMBL" id="KAI9918378.1"/>
    </source>
</evidence>
<sequence length="216" mass="24473">MIWFAINNIERKSGQGQSADVDVDLSSQVNTSLCSEILYYTTSGIKESVCAVTAELISVLISGEVEAHKKQECGDGMNFHKPDIDLKDNDLMIKIRIDPATAHRIYDQIHKDSDLLCSQGILHYILLMGIQSLEYFVDTSQLPRARRDLLFTQPATSVAGPSLYHFGIIDFLQQWYVRRMAVKTLADMCLVIIDEIMLEKRWNVSTRRSSSVKTLK</sequence>
<reference evidence="1 2" key="1">
    <citation type="journal article" date="2022" name="bioRxiv">
        <title>The genome of the oomycete Peronosclerospora sorghi, a cosmopolitan pathogen of maize and sorghum, is inflated with dispersed pseudogenes.</title>
        <authorList>
            <person name="Fletcher K."/>
            <person name="Martin F."/>
            <person name="Isakeit T."/>
            <person name="Cavanaugh K."/>
            <person name="Magill C."/>
            <person name="Michelmore R."/>
        </authorList>
    </citation>
    <scope>NUCLEOTIDE SEQUENCE [LARGE SCALE GENOMIC DNA]</scope>
    <source>
        <strain evidence="1">P6</strain>
    </source>
</reference>
<gene>
    <name evidence="1" type="ORF">PsorP6_011943</name>
</gene>
<accession>A0ACC0WKC1</accession>
<dbReference type="EMBL" id="CM047591">
    <property type="protein sequence ID" value="KAI9918378.1"/>
    <property type="molecule type" value="Genomic_DNA"/>
</dbReference>
<keyword evidence="2" id="KW-1185">Reference proteome</keyword>
<comment type="caution">
    <text evidence="1">The sequence shown here is derived from an EMBL/GenBank/DDBJ whole genome shotgun (WGS) entry which is preliminary data.</text>
</comment>
<evidence type="ECO:0000313" key="2">
    <source>
        <dbReference type="Proteomes" id="UP001163321"/>
    </source>
</evidence>